<dbReference type="AlphaFoldDB" id="A0A5E4AYL3"/>
<keyword evidence="2" id="KW-1185">Reference proteome</keyword>
<gene>
    <name evidence="1" type="ORF">MONAX_5E016157</name>
</gene>
<feature type="non-terminal residue" evidence="1">
    <location>
        <position position="74"/>
    </location>
</feature>
<protein>
    <submittedName>
        <fullName evidence="1">Uncharacterized protein</fullName>
    </submittedName>
</protein>
<organism evidence="1 2">
    <name type="scientific">Marmota monax</name>
    <name type="common">Woodchuck</name>
    <dbReference type="NCBI Taxonomy" id="9995"/>
    <lineage>
        <taxon>Eukaryota</taxon>
        <taxon>Metazoa</taxon>
        <taxon>Chordata</taxon>
        <taxon>Craniata</taxon>
        <taxon>Vertebrata</taxon>
        <taxon>Euteleostomi</taxon>
        <taxon>Mammalia</taxon>
        <taxon>Eutheria</taxon>
        <taxon>Euarchontoglires</taxon>
        <taxon>Glires</taxon>
        <taxon>Rodentia</taxon>
        <taxon>Sciuromorpha</taxon>
        <taxon>Sciuridae</taxon>
        <taxon>Xerinae</taxon>
        <taxon>Marmotini</taxon>
        <taxon>Marmota</taxon>
    </lineage>
</organism>
<dbReference type="Proteomes" id="UP000335636">
    <property type="component" value="Unassembled WGS sequence"/>
</dbReference>
<dbReference type="EMBL" id="CABDUW010000185">
    <property type="protein sequence ID" value="VTJ61930.1"/>
    <property type="molecule type" value="Genomic_DNA"/>
</dbReference>
<proteinExistence type="predicted"/>
<evidence type="ECO:0000313" key="2">
    <source>
        <dbReference type="Proteomes" id="UP000335636"/>
    </source>
</evidence>
<comment type="caution">
    <text evidence="1">The sequence shown here is derived from an EMBL/GenBank/DDBJ whole genome shotgun (WGS) entry which is preliminary data.</text>
</comment>
<sequence length="74" mass="7621">MVAKVSKDGGDCFQSWGSKGKPCGGIGWPVQRCSAVACGAMAGGYLEALSTVPRRLPHGDYGSSCSVPKSTWQG</sequence>
<name>A0A5E4AYL3_MARMO</name>
<evidence type="ECO:0000313" key="1">
    <source>
        <dbReference type="EMBL" id="VTJ61930.1"/>
    </source>
</evidence>
<accession>A0A5E4AYL3</accession>
<reference evidence="1" key="1">
    <citation type="submission" date="2019-04" db="EMBL/GenBank/DDBJ databases">
        <authorList>
            <person name="Alioto T."/>
            <person name="Alioto T."/>
        </authorList>
    </citation>
    <scope>NUCLEOTIDE SEQUENCE [LARGE SCALE GENOMIC DNA]</scope>
</reference>